<evidence type="ECO:0008006" key="4">
    <source>
        <dbReference type="Google" id="ProtNLM"/>
    </source>
</evidence>
<organism evidence="2 3">
    <name type="scientific">Serendipita indica (strain DSM 11827)</name>
    <name type="common">Root endophyte fungus</name>
    <name type="synonym">Piriformospora indica</name>
    <dbReference type="NCBI Taxonomy" id="1109443"/>
    <lineage>
        <taxon>Eukaryota</taxon>
        <taxon>Fungi</taxon>
        <taxon>Dikarya</taxon>
        <taxon>Basidiomycota</taxon>
        <taxon>Agaricomycotina</taxon>
        <taxon>Agaricomycetes</taxon>
        <taxon>Sebacinales</taxon>
        <taxon>Serendipitaceae</taxon>
        <taxon>Serendipita</taxon>
    </lineage>
</organism>
<dbReference type="InParanoid" id="G4TUX6"/>
<dbReference type="EMBL" id="CAFZ01000400">
    <property type="protein sequence ID" value="CCA75119.1"/>
    <property type="molecule type" value="Genomic_DNA"/>
</dbReference>
<gene>
    <name evidence="2" type="ORF">PIIN_09103</name>
</gene>
<accession>G4TUX6</accession>
<dbReference type="Gene3D" id="1.20.5.500">
    <property type="entry name" value="Single helix bin"/>
    <property type="match status" value="1"/>
</dbReference>
<proteinExistence type="predicted"/>
<protein>
    <recommendedName>
        <fullName evidence="4">ATPase inhibitor, mitochondrial</fullName>
    </recommendedName>
</protein>
<evidence type="ECO:0000313" key="2">
    <source>
        <dbReference type="EMBL" id="CCA75119.1"/>
    </source>
</evidence>
<dbReference type="AlphaFoldDB" id="G4TUX6"/>
<dbReference type="OrthoDB" id="5532350at2759"/>
<comment type="caution">
    <text evidence="2">The sequence shown here is derived from an EMBL/GenBank/DDBJ whole genome shotgun (WGS) entry which is preliminary data.</text>
</comment>
<dbReference type="Proteomes" id="UP000007148">
    <property type="component" value="Unassembled WGS sequence"/>
</dbReference>
<name>G4TUX6_SERID</name>
<keyword evidence="3" id="KW-1185">Reference proteome</keyword>
<reference evidence="2 3" key="1">
    <citation type="journal article" date="2011" name="PLoS Pathog.">
        <title>Endophytic Life Strategies Decoded by Genome and Transcriptome Analyses of the Mutualistic Root Symbiont Piriformospora indica.</title>
        <authorList>
            <person name="Zuccaro A."/>
            <person name="Lahrmann U."/>
            <person name="Guldener U."/>
            <person name="Langen G."/>
            <person name="Pfiffi S."/>
            <person name="Biedenkopf D."/>
            <person name="Wong P."/>
            <person name="Samans B."/>
            <person name="Grimm C."/>
            <person name="Basiewicz M."/>
            <person name="Murat C."/>
            <person name="Martin F."/>
            <person name="Kogel K.H."/>
        </authorList>
    </citation>
    <scope>NUCLEOTIDE SEQUENCE [LARGE SCALE GENOMIC DNA]</scope>
    <source>
        <strain evidence="2 3">DSM 11827</strain>
    </source>
</reference>
<evidence type="ECO:0000256" key="1">
    <source>
        <dbReference type="SAM" id="MobiDB-lite"/>
    </source>
</evidence>
<dbReference type="HOGENOM" id="CLU_145563_3_1_1"/>
<sequence>MSAVVRRAVPAFAALRTRTVAAVGTRMYSDGSGATARDPGWSKKEKAVEDQYAHNREVEAMNKLRQQLEAKEKELNEREKNLEQREKKGSS</sequence>
<evidence type="ECO:0000313" key="3">
    <source>
        <dbReference type="Proteomes" id="UP000007148"/>
    </source>
</evidence>
<feature type="region of interest" description="Disordered" evidence="1">
    <location>
        <begin position="70"/>
        <end position="91"/>
    </location>
</feature>